<dbReference type="Proteomes" id="UP000635606">
    <property type="component" value="Unassembled WGS sequence"/>
</dbReference>
<dbReference type="RefSeq" id="WP_203927580.1">
    <property type="nucleotide sequence ID" value="NZ_BOPH01000028.1"/>
</dbReference>
<dbReference type="EMBL" id="BOPH01000028">
    <property type="protein sequence ID" value="GIJ67621.1"/>
    <property type="molecule type" value="Genomic_DNA"/>
</dbReference>
<dbReference type="SUPFAM" id="SSF46785">
    <property type="entry name" value="Winged helix' DNA-binding domain"/>
    <property type="match status" value="1"/>
</dbReference>
<dbReference type="AlphaFoldDB" id="A0A8J3ZPV3"/>
<keyword evidence="2" id="KW-0238">DNA-binding</keyword>
<feature type="domain" description="HTH arsR-type" evidence="4">
    <location>
        <begin position="231"/>
        <end position="301"/>
    </location>
</feature>
<comment type="caution">
    <text evidence="5">The sequence shown here is derived from an EMBL/GenBank/DDBJ whole genome shotgun (WGS) entry which is preliminary data.</text>
</comment>
<reference evidence="5" key="1">
    <citation type="submission" date="2021-01" db="EMBL/GenBank/DDBJ databases">
        <title>Whole genome shotgun sequence of Virgisporangium ochraceum NBRC 16418.</title>
        <authorList>
            <person name="Komaki H."/>
            <person name="Tamura T."/>
        </authorList>
    </citation>
    <scope>NUCLEOTIDE SEQUENCE</scope>
    <source>
        <strain evidence="5">NBRC 16418</strain>
    </source>
</reference>
<name>A0A8J3ZPV3_9ACTN</name>
<proteinExistence type="predicted"/>
<evidence type="ECO:0000256" key="1">
    <source>
        <dbReference type="ARBA" id="ARBA00023015"/>
    </source>
</evidence>
<evidence type="ECO:0000313" key="6">
    <source>
        <dbReference type="Proteomes" id="UP000635606"/>
    </source>
</evidence>
<keyword evidence="6" id="KW-1185">Reference proteome</keyword>
<accession>A0A8J3ZPV3</accession>
<dbReference type="CDD" id="cd00090">
    <property type="entry name" value="HTH_ARSR"/>
    <property type="match status" value="1"/>
</dbReference>
<dbReference type="InterPro" id="IPR001845">
    <property type="entry name" value="HTH_ArsR_DNA-bd_dom"/>
</dbReference>
<dbReference type="SMART" id="SM00418">
    <property type="entry name" value="HTH_ARSR"/>
    <property type="match status" value="1"/>
</dbReference>
<sequence>MRIATGPHPLGTAVLATQALRDPAVAATAPEVAARFRLAAPELGPLLHLLPARGVLPDFLTPRTDTDSIEDGLSVLRATSARRIRSEVGAASVHLRPTLPRRRFADADPELLDAVAGALRHLFHAVLAPDWQLLLRAYRRDVTEVGHRYALSGVDGVLAGLHPAIRWRAPVLEVDTCRRPAELRPGGRGLLLYPSPFAGPRPRVLAEPGRPVLVVVPAAALVRSAGDPLAELMGRTRAAVLRAAGRPGNHTTTALARAVRVSLSSASEHLAALRAAGLVTSVRDGQAVVHRVTALGRGVSGEPPDRCLSGEPLDHG</sequence>
<gene>
    <name evidence="5" type="ORF">Voc01_025380</name>
</gene>
<dbReference type="GO" id="GO:0003677">
    <property type="term" value="F:DNA binding"/>
    <property type="evidence" value="ECO:0007669"/>
    <property type="project" value="UniProtKB-KW"/>
</dbReference>
<dbReference type="PANTHER" id="PTHR43132:SF8">
    <property type="entry name" value="HTH-TYPE TRANSCRIPTIONAL REGULATOR KMTR"/>
    <property type="match status" value="1"/>
</dbReference>
<evidence type="ECO:0000256" key="2">
    <source>
        <dbReference type="ARBA" id="ARBA00023125"/>
    </source>
</evidence>
<keyword evidence="1" id="KW-0805">Transcription regulation</keyword>
<evidence type="ECO:0000259" key="4">
    <source>
        <dbReference type="SMART" id="SM00418"/>
    </source>
</evidence>
<dbReference type="InterPro" id="IPR036388">
    <property type="entry name" value="WH-like_DNA-bd_sf"/>
</dbReference>
<dbReference type="InterPro" id="IPR011991">
    <property type="entry name" value="ArsR-like_HTH"/>
</dbReference>
<dbReference type="PANTHER" id="PTHR43132">
    <property type="entry name" value="ARSENICAL RESISTANCE OPERON REPRESSOR ARSR-RELATED"/>
    <property type="match status" value="1"/>
</dbReference>
<dbReference type="InterPro" id="IPR036390">
    <property type="entry name" value="WH_DNA-bd_sf"/>
</dbReference>
<protein>
    <submittedName>
        <fullName evidence="5">Transcriptional regulator</fullName>
    </submittedName>
</protein>
<organism evidence="5 6">
    <name type="scientific">Virgisporangium ochraceum</name>
    <dbReference type="NCBI Taxonomy" id="65505"/>
    <lineage>
        <taxon>Bacteria</taxon>
        <taxon>Bacillati</taxon>
        <taxon>Actinomycetota</taxon>
        <taxon>Actinomycetes</taxon>
        <taxon>Micromonosporales</taxon>
        <taxon>Micromonosporaceae</taxon>
        <taxon>Virgisporangium</taxon>
    </lineage>
</organism>
<dbReference type="Gene3D" id="1.10.10.10">
    <property type="entry name" value="Winged helix-like DNA-binding domain superfamily/Winged helix DNA-binding domain"/>
    <property type="match status" value="1"/>
</dbReference>
<evidence type="ECO:0000313" key="5">
    <source>
        <dbReference type="EMBL" id="GIJ67621.1"/>
    </source>
</evidence>
<evidence type="ECO:0000256" key="3">
    <source>
        <dbReference type="ARBA" id="ARBA00023163"/>
    </source>
</evidence>
<keyword evidence="3" id="KW-0804">Transcription</keyword>
<dbReference type="InterPro" id="IPR051011">
    <property type="entry name" value="Metal_resp_trans_reg"/>
</dbReference>
<dbReference type="GO" id="GO:0003700">
    <property type="term" value="F:DNA-binding transcription factor activity"/>
    <property type="evidence" value="ECO:0007669"/>
    <property type="project" value="InterPro"/>
</dbReference>
<dbReference type="Pfam" id="PF12840">
    <property type="entry name" value="HTH_20"/>
    <property type="match status" value="1"/>
</dbReference>